<dbReference type="InterPro" id="IPR003694">
    <property type="entry name" value="NAD_synthase"/>
</dbReference>
<dbReference type="InterPro" id="IPR014445">
    <property type="entry name" value="Gln-dep_NAD_synthase"/>
</dbReference>
<dbReference type="UniPathway" id="UPA00253">
    <property type="reaction ID" value="UER00334"/>
</dbReference>
<keyword evidence="6 8" id="KW-0520">NAD</keyword>
<dbReference type="InterPro" id="IPR022310">
    <property type="entry name" value="NAD/GMP_synthase"/>
</dbReference>
<dbReference type="PANTHER" id="PTHR23090">
    <property type="entry name" value="NH 3 /GLUTAMINE-DEPENDENT NAD + SYNTHETASE"/>
    <property type="match status" value="1"/>
</dbReference>
<evidence type="ECO:0000256" key="4">
    <source>
        <dbReference type="ARBA" id="ARBA00022741"/>
    </source>
</evidence>
<comment type="caution">
    <text evidence="11">The sequence shown here is derived from an EMBL/GenBank/DDBJ whole genome shotgun (WGS) entry which is preliminary data.</text>
</comment>
<evidence type="ECO:0000259" key="10">
    <source>
        <dbReference type="PROSITE" id="PS50263"/>
    </source>
</evidence>
<comment type="pathway">
    <text evidence="1 8">Cofactor biosynthesis; NAD(+) biosynthesis; NAD(+) from deamido-NAD(+) (L-Gln route): step 1/1.</text>
</comment>
<dbReference type="SUPFAM" id="SSF52402">
    <property type="entry name" value="Adenine nucleotide alpha hydrolases-like"/>
    <property type="match status" value="1"/>
</dbReference>
<organism evidence="11 12">
    <name type="scientific">Diacronema lutheri</name>
    <name type="common">Unicellular marine alga</name>
    <name type="synonym">Monochrysis lutheri</name>
    <dbReference type="NCBI Taxonomy" id="2081491"/>
    <lineage>
        <taxon>Eukaryota</taxon>
        <taxon>Haptista</taxon>
        <taxon>Haptophyta</taxon>
        <taxon>Pavlovophyceae</taxon>
        <taxon>Pavlovales</taxon>
        <taxon>Pavlovaceae</taxon>
        <taxon>Diacronema</taxon>
    </lineage>
</organism>
<keyword evidence="12" id="KW-1185">Reference proteome</keyword>
<dbReference type="Gene3D" id="3.40.50.620">
    <property type="entry name" value="HUPs"/>
    <property type="match status" value="1"/>
</dbReference>
<dbReference type="InterPro" id="IPR003010">
    <property type="entry name" value="C-N_Hydrolase"/>
</dbReference>
<comment type="catalytic activity">
    <reaction evidence="7 8">
        <text>deamido-NAD(+) + L-glutamine + ATP + H2O = L-glutamate + AMP + diphosphate + NAD(+) + H(+)</text>
        <dbReference type="Rhea" id="RHEA:24384"/>
        <dbReference type="ChEBI" id="CHEBI:15377"/>
        <dbReference type="ChEBI" id="CHEBI:15378"/>
        <dbReference type="ChEBI" id="CHEBI:29985"/>
        <dbReference type="ChEBI" id="CHEBI:30616"/>
        <dbReference type="ChEBI" id="CHEBI:33019"/>
        <dbReference type="ChEBI" id="CHEBI:57540"/>
        <dbReference type="ChEBI" id="CHEBI:58359"/>
        <dbReference type="ChEBI" id="CHEBI:58437"/>
        <dbReference type="ChEBI" id="CHEBI:456215"/>
        <dbReference type="EC" id="6.3.5.1"/>
    </reaction>
</comment>
<dbReference type="GO" id="GO:0009435">
    <property type="term" value="P:NAD+ biosynthetic process"/>
    <property type="evidence" value="ECO:0007669"/>
    <property type="project" value="UniProtKB-UniRule"/>
</dbReference>
<name>A0A8J5XMA4_DIALT</name>
<dbReference type="CDD" id="cd00553">
    <property type="entry name" value="NAD_synthase"/>
    <property type="match status" value="1"/>
</dbReference>
<feature type="domain" description="CN hydrolase" evidence="10">
    <location>
        <begin position="46"/>
        <end position="317"/>
    </location>
</feature>
<keyword evidence="3 8" id="KW-0436">Ligase</keyword>
<dbReference type="GO" id="GO:0005737">
    <property type="term" value="C:cytoplasm"/>
    <property type="evidence" value="ECO:0007669"/>
    <property type="project" value="InterPro"/>
</dbReference>
<dbReference type="Pfam" id="PF02540">
    <property type="entry name" value="NAD_synthase"/>
    <property type="match status" value="1"/>
</dbReference>
<dbReference type="GO" id="GO:0004359">
    <property type="term" value="F:glutaminase activity"/>
    <property type="evidence" value="ECO:0007669"/>
    <property type="project" value="InterPro"/>
</dbReference>
<dbReference type="InterPro" id="IPR014729">
    <property type="entry name" value="Rossmann-like_a/b/a_fold"/>
</dbReference>
<evidence type="ECO:0000256" key="5">
    <source>
        <dbReference type="ARBA" id="ARBA00022840"/>
    </source>
</evidence>
<sequence>MSKRSRPSDACAAGAASGSGAEPPADAVAGRSATAKLARGSTRALATLATCSLNQWALDFDGNLHRTLESIRQAKAAGARYRLGPELELPGYGCEDHFYEADTLLHSWQSVAAILRSGETRGIVCDIGSLVMHRGVRYNARIICLDDRILLIRPKLHLADDGNYREGRWFVPWCASRGIEELALPDEVTEAAGGQRFAPIGFAALELDDASAGAETCEELFTPNAPHVSLSLDGVEIIANGSGSHHELRKLDRRLQLLCSATATAGGVYLYANQQGCDGGRCYYDGCALIVVNGQVVAQGTQFSLRDVEVVCAVVDLEQVRGFRAAVQSRGQQASQAKAVPRVRSRFALCASRAAAAVAVAAPPLEPFVHSVEEEVAYGPACWLWDYLRRSGGGGYFLPLSGGADSSSTAAIVGCMCQLVLDAITTGGAPGPPQHTHGVLPHGPDAAVLADLRRVARAEPNWLPTSASEIANVVLHTCYMGSENSSVQTRARAARLADEIGAYHVSSVIDPMVRGTLEVFATVAGARRPRFRNAGGTDVEDIALQNIQARLRMVYGYLLAQLVPWVRGRSGFLLVLGSANVDEALRGYMTKYDCSSADVNPIGGISKTDLKRFLKWGAASLGYASLADVVAAAPTAELRPLTDGACTQTDEEDMGMTYAELSRFGSLRKQARCGPVAMFEALRAEWASALSPSHVADKVKRFFRFYAINRHKLTTLTPSYHAEGYSPEDNRFDLRPFLYPVSFARQFAMIDELVAEGPSAVGAP</sequence>
<evidence type="ECO:0000256" key="2">
    <source>
        <dbReference type="ARBA" id="ARBA00007145"/>
    </source>
</evidence>
<dbReference type="NCBIfam" id="TIGR00552">
    <property type="entry name" value="nadE"/>
    <property type="match status" value="1"/>
</dbReference>
<keyword evidence="4 8" id="KW-0547">Nucleotide-binding</keyword>
<accession>A0A8J5XMA4</accession>
<protein>
    <recommendedName>
        <fullName evidence="8">Glutamine-dependent NAD(+) synthetase</fullName>
        <ecNumber evidence="8">6.3.5.1</ecNumber>
    </recommendedName>
    <alternativeName>
        <fullName evidence="8">NAD(+) synthase [glutamine-hydrolyzing]</fullName>
    </alternativeName>
</protein>
<dbReference type="SUPFAM" id="SSF56317">
    <property type="entry name" value="Carbon-nitrogen hydrolase"/>
    <property type="match status" value="1"/>
</dbReference>
<dbReference type="EC" id="6.3.5.1" evidence="8"/>
<evidence type="ECO:0000256" key="7">
    <source>
        <dbReference type="ARBA" id="ARBA00052340"/>
    </source>
</evidence>
<dbReference type="PANTHER" id="PTHR23090:SF9">
    <property type="entry name" value="GLUTAMINE-DEPENDENT NAD(+) SYNTHETASE"/>
    <property type="match status" value="1"/>
</dbReference>
<evidence type="ECO:0000313" key="11">
    <source>
        <dbReference type="EMBL" id="KAG8461620.1"/>
    </source>
</evidence>
<reference evidence="11" key="1">
    <citation type="submission" date="2021-05" db="EMBL/GenBank/DDBJ databases">
        <title>The genome of the haptophyte Pavlova lutheri (Diacronema luteri, Pavlovales) - a model for lipid biosynthesis in eukaryotic algae.</title>
        <authorList>
            <person name="Hulatt C.J."/>
            <person name="Posewitz M.C."/>
        </authorList>
    </citation>
    <scope>NUCLEOTIDE SEQUENCE</scope>
    <source>
        <strain evidence="11">NIVA-4/92</strain>
    </source>
</reference>
<dbReference type="CDD" id="cd07570">
    <property type="entry name" value="GAT_Gln-NAD-synth"/>
    <property type="match status" value="1"/>
</dbReference>
<evidence type="ECO:0000256" key="8">
    <source>
        <dbReference type="PIRNR" id="PIRNR006630"/>
    </source>
</evidence>
<dbReference type="PROSITE" id="PS50263">
    <property type="entry name" value="CN_HYDROLASE"/>
    <property type="match status" value="1"/>
</dbReference>
<dbReference type="PIRSF" id="PIRSF006630">
    <property type="entry name" value="NADS_GAT"/>
    <property type="match status" value="1"/>
</dbReference>
<keyword evidence="5 8" id="KW-0067">ATP-binding</keyword>
<dbReference type="FunFam" id="3.60.110.10:FF:000003">
    <property type="entry name" value="Glutamine-dependent NAD(+) synthetase"/>
    <property type="match status" value="1"/>
</dbReference>
<comment type="similarity">
    <text evidence="2 8">In the C-terminal section; belongs to the NAD synthetase family.</text>
</comment>
<dbReference type="AlphaFoldDB" id="A0A8J5XMA4"/>
<feature type="compositionally biased region" description="Low complexity" evidence="9">
    <location>
        <begin position="8"/>
        <end position="27"/>
    </location>
</feature>
<dbReference type="GO" id="GO:0003952">
    <property type="term" value="F:NAD+ synthase (glutamine-hydrolyzing) activity"/>
    <property type="evidence" value="ECO:0007669"/>
    <property type="project" value="UniProtKB-UniRule"/>
</dbReference>
<gene>
    <name evidence="11" type="ORF">KFE25_001224</name>
</gene>
<dbReference type="EMBL" id="JAGTXO010000025">
    <property type="protein sequence ID" value="KAG8461620.1"/>
    <property type="molecule type" value="Genomic_DNA"/>
</dbReference>
<evidence type="ECO:0000256" key="9">
    <source>
        <dbReference type="SAM" id="MobiDB-lite"/>
    </source>
</evidence>
<proteinExistence type="inferred from homology"/>
<evidence type="ECO:0000313" key="12">
    <source>
        <dbReference type="Proteomes" id="UP000751190"/>
    </source>
</evidence>
<dbReference type="FunFam" id="3.40.50.620:FF:000036">
    <property type="entry name" value="Glutamine-dependent NAD(+) synthetase"/>
    <property type="match status" value="1"/>
</dbReference>
<dbReference type="Gene3D" id="3.60.110.10">
    <property type="entry name" value="Carbon-nitrogen hydrolase"/>
    <property type="match status" value="1"/>
</dbReference>
<dbReference type="HAMAP" id="MF_02090">
    <property type="entry name" value="NadE_glutamine_dep"/>
    <property type="match status" value="1"/>
</dbReference>
<feature type="region of interest" description="Disordered" evidence="9">
    <location>
        <begin position="1"/>
        <end position="27"/>
    </location>
</feature>
<evidence type="ECO:0000256" key="3">
    <source>
        <dbReference type="ARBA" id="ARBA00022598"/>
    </source>
</evidence>
<dbReference type="OMA" id="DETCHGI"/>
<dbReference type="InterPro" id="IPR036526">
    <property type="entry name" value="C-N_Hydrolase_sf"/>
</dbReference>
<dbReference type="Proteomes" id="UP000751190">
    <property type="component" value="Unassembled WGS sequence"/>
</dbReference>
<dbReference type="Pfam" id="PF00795">
    <property type="entry name" value="CN_hydrolase"/>
    <property type="match status" value="1"/>
</dbReference>
<dbReference type="OrthoDB" id="2020662at2759"/>
<evidence type="ECO:0000256" key="1">
    <source>
        <dbReference type="ARBA" id="ARBA00005188"/>
    </source>
</evidence>
<evidence type="ECO:0000256" key="6">
    <source>
        <dbReference type="ARBA" id="ARBA00023027"/>
    </source>
</evidence>
<dbReference type="GO" id="GO:0005524">
    <property type="term" value="F:ATP binding"/>
    <property type="evidence" value="ECO:0007669"/>
    <property type="project" value="UniProtKB-UniRule"/>
</dbReference>